<comment type="caution">
    <text evidence="3">The sequence shown here is derived from an EMBL/GenBank/DDBJ whole genome shotgun (WGS) entry which is preliminary data.</text>
</comment>
<evidence type="ECO:0000313" key="4">
    <source>
        <dbReference type="Proteomes" id="UP001437256"/>
    </source>
</evidence>
<feature type="coiled-coil region" evidence="1">
    <location>
        <begin position="47"/>
        <end position="102"/>
    </location>
</feature>
<feature type="compositionally biased region" description="Polar residues" evidence="2">
    <location>
        <begin position="8"/>
        <end position="17"/>
    </location>
</feature>
<keyword evidence="1" id="KW-0175">Coiled coil</keyword>
<organism evidence="3 4">
    <name type="scientific">Marasmius tenuissimus</name>
    <dbReference type="NCBI Taxonomy" id="585030"/>
    <lineage>
        <taxon>Eukaryota</taxon>
        <taxon>Fungi</taxon>
        <taxon>Dikarya</taxon>
        <taxon>Basidiomycota</taxon>
        <taxon>Agaricomycotina</taxon>
        <taxon>Agaricomycetes</taxon>
        <taxon>Agaricomycetidae</taxon>
        <taxon>Agaricales</taxon>
        <taxon>Marasmiineae</taxon>
        <taxon>Marasmiaceae</taxon>
        <taxon>Marasmius</taxon>
    </lineage>
</organism>
<proteinExistence type="predicted"/>
<accession>A0ABR2ZGU5</accession>
<sequence length="176" mass="20426">MLPPSVSLYAQTQSQVTHHMDSKKLPGQGGEQHTSLAAEESISLERVQQLESQLSVLQASHSDHERVQDEHEKQVQELNGEIVRLEGQLQHEEALNREMKEEVVFQNRIFRHQYVLAIRAVTRCFKAEAEACDARRTENFEAQINDLALEHDREVRGISRRYEEEKKQRDEDVQAQ</sequence>
<dbReference type="EMBL" id="JBBXMP010000211">
    <property type="protein sequence ID" value="KAL0059697.1"/>
    <property type="molecule type" value="Genomic_DNA"/>
</dbReference>
<dbReference type="Proteomes" id="UP001437256">
    <property type="component" value="Unassembled WGS sequence"/>
</dbReference>
<dbReference type="Gene3D" id="1.20.5.170">
    <property type="match status" value="1"/>
</dbReference>
<keyword evidence="4" id="KW-1185">Reference proteome</keyword>
<dbReference type="SUPFAM" id="SSF57997">
    <property type="entry name" value="Tropomyosin"/>
    <property type="match status" value="1"/>
</dbReference>
<name>A0ABR2ZGU5_9AGAR</name>
<feature type="region of interest" description="Disordered" evidence="2">
    <location>
        <begin position="1"/>
        <end position="35"/>
    </location>
</feature>
<reference evidence="3 4" key="1">
    <citation type="submission" date="2024-05" db="EMBL/GenBank/DDBJ databases">
        <title>A draft genome resource for the thread blight pathogen Marasmius tenuissimus strain MS-2.</title>
        <authorList>
            <person name="Yulfo-Soto G.E."/>
            <person name="Baruah I.K."/>
            <person name="Amoako-Attah I."/>
            <person name="Bukari Y."/>
            <person name="Meinhardt L.W."/>
            <person name="Bailey B.A."/>
            <person name="Cohen S.P."/>
        </authorList>
    </citation>
    <scope>NUCLEOTIDE SEQUENCE [LARGE SCALE GENOMIC DNA]</scope>
    <source>
        <strain evidence="3 4">MS-2</strain>
    </source>
</reference>
<feature type="non-terminal residue" evidence="3">
    <location>
        <position position="176"/>
    </location>
</feature>
<evidence type="ECO:0000313" key="3">
    <source>
        <dbReference type="EMBL" id="KAL0059697.1"/>
    </source>
</evidence>
<evidence type="ECO:0000256" key="2">
    <source>
        <dbReference type="SAM" id="MobiDB-lite"/>
    </source>
</evidence>
<evidence type="ECO:0000256" key="1">
    <source>
        <dbReference type="SAM" id="Coils"/>
    </source>
</evidence>
<protein>
    <submittedName>
        <fullName evidence="3">Uncharacterized protein</fullName>
    </submittedName>
</protein>
<gene>
    <name evidence="3" type="ORF">AAF712_013530</name>
</gene>